<evidence type="ECO:0000256" key="1">
    <source>
        <dbReference type="ARBA" id="ARBA00007664"/>
    </source>
</evidence>
<keyword evidence="7" id="KW-0472">Membrane</keyword>
<keyword evidence="10" id="KW-1185">Reference proteome</keyword>
<dbReference type="PANTHER" id="PTHR24264">
    <property type="entry name" value="TRYPSIN-RELATED"/>
    <property type="match status" value="1"/>
</dbReference>
<dbReference type="InterPro" id="IPR009003">
    <property type="entry name" value="Peptidase_S1_PA"/>
</dbReference>
<proteinExistence type="inferred from homology"/>
<comment type="similarity">
    <text evidence="1">Belongs to the peptidase S1 family.</text>
</comment>
<dbReference type="GO" id="GO:0006508">
    <property type="term" value="P:proteolysis"/>
    <property type="evidence" value="ECO:0007669"/>
    <property type="project" value="UniProtKB-KW"/>
</dbReference>
<gene>
    <name evidence="9" type="primary">LOC103181457</name>
</gene>
<dbReference type="PANTHER" id="PTHR24264:SF58">
    <property type="entry name" value="SI:DKEY-33M11.8-RELATED"/>
    <property type="match status" value="1"/>
</dbReference>
<protein>
    <submittedName>
        <fullName evidence="9">Trypsin-like</fullName>
    </submittedName>
</protein>
<dbReference type="SUPFAM" id="SSF50494">
    <property type="entry name" value="Trypsin-like serine proteases"/>
    <property type="match status" value="1"/>
</dbReference>
<dbReference type="CDD" id="cd00190">
    <property type="entry name" value="Tryp_SPc"/>
    <property type="match status" value="1"/>
</dbReference>
<dbReference type="Ensembl" id="ENSCMIT00000017189.1">
    <property type="protein sequence ID" value="ENSCMIP00000016856.1"/>
    <property type="gene ID" value="ENSCMIG00000007965.1"/>
</dbReference>
<reference evidence="10" key="3">
    <citation type="journal article" date="2014" name="Nature">
        <title>Elephant shark genome provides unique insights into gnathostome evolution.</title>
        <authorList>
            <consortium name="International Elephant Shark Genome Sequencing Consortium"/>
            <person name="Venkatesh B."/>
            <person name="Lee A.P."/>
            <person name="Ravi V."/>
            <person name="Maurya A.K."/>
            <person name="Lian M.M."/>
            <person name="Swann J.B."/>
            <person name="Ohta Y."/>
            <person name="Flajnik M.F."/>
            <person name="Sutoh Y."/>
            <person name="Kasahara M."/>
            <person name="Hoon S."/>
            <person name="Gangu V."/>
            <person name="Roy S.W."/>
            <person name="Irimia M."/>
            <person name="Korzh V."/>
            <person name="Kondrychyn I."/>
            <person name="Lim Z.W."/>
            <person name="Tay B.H."/>
            <person name="Tohari S."/>
            <person name="Kong K.W."/>
            <person name="Ho S."/>
            <person name="Lorente-Galdos B."/>
            <person name="Quilez J."/>
            <person name="Marques-Bonet T."/>
            <person name="Raney B.J."/>
            <person name="Ingham P.W."/>
            <person name="Tay A."/>
            <person name="Hillier L.W."/>
            <person name="Minx P."/>
            <person name="Boehm T."/>
            <person name="Wilson R.K."/>
            <person name="Brenner S."/>
            <person name="Warren W.C."/>
        </authorList>
    </citation>
    <scope>NUCLEOTIDE SEQUENCE [LARGE SCALE GENOMIC DNA]</scope>
</reference>
<dbReference type="InterPro" id="IPR033116">
    <property type="entry name" value="TRYPSIN_SER"/>
</dbReference>
<evidence type="ECO:0000259" key="8">
    <source>
        <dbReference type="PROSITE" id="PS50240"/>
    </source>
</evidence>
<dbReference type="Proteomes" id="UP000314986">
    <property type="component" value="Unassembled WGS sequence"/>
</dbReference>
<keyword evidence="3 6" id="KW-0378">Hydrolase</keyword>
<dbReference type="GeneTree" id="ENSGT01050000244971"/>
<dbReference type="InterPro" id="IPR018114">
    <property type="entry name" value="TRYPSIN_HIS"/>
</dbReference>
<accession>A0A4W3HLA0</accession>
<evidence type="ECO:0000313" key="9">
    <source>
        <dbReference type="Ensembl" id="ENSCMIP00000016856.1"/>
    </source>
</evidence>
<dbReference type="GO" id="GO:0004252">
    <property type="term" value="F:serine-type endopeptidase activity"/>
    <property type="evidence" value="ECO:0007669"/>
    <property type="project" value="InterPro"/>
</dbReference>
<keyword evidence="7" id="KW-0812">Transmembrane</keyword>
<reference evidence="10" key="1">
    <citation type="journal article" date="2006" name="Science">
        <title>Ancient noncoding elements conserved in the human genome.</title>
        <authorList>
            <person name="Venkatesh B."/>
            <person name="Kirkness E.F."/>
            <person name="Loh Y.H."/>
            <person name="Halpern A.L."/>
            <person name="Lee A.P."/>
            <person name="Johnson J."/>
            <person name="Dandona N."/>
            <person name="Viswanathan L.D."/>
            <person name="Tay A."/>
            <person name="Venter J.C."/>
            <person name="Strausberg R.L."/>
            <person name="Brenner S."/>
        </authorList>
    </citation>
    <scope>NUCLEOTIDE SEQUENCE [LARGE SCALE GENOMIC DNA]</scope>
</reference>
<evidence type="ECO:0000256" key="4">
    <source>
        <dbReference type="ARBA" id="ARBA00022825"/>
    </source>
</evidence>
<dbReference type="STRING" id="7868.ENSCMIP00000016856"/>
<dbReference type="Gene3D" id="2.40.10.10">
    <property type="entry name" value="Trypsin-like serine proteases"/>
    <property type="match status" value="2"/>
</dbReference>
<dbReference type="InterPro" id="IPR001254">
    <property type="entry name" value="Trypsin_dom"/>
</dbReference>
<dbReference type="InterPro" id="IPR001314">
    <property type="entry name" value="Peptidase_S1A"/>
</dbReference>
<dbReference type="InterPro" id="IPR050127">
    <property type="entry name" value="Serine_Proteases_S1"/>
</dbReference>
<dbReference type="FunFam" id="2.40.10.10:FF:000077">
    <property type="entry name" value="Predicted protein"/>
    <property type="match status" value="1"/>
</dbReference>
<name>A0A4W3HLA0_CALMI</name>
<reference evidence="9" key="5">
    <citation type="submission" date="2025-09" db="UniProtKB">
        <authorList>
            <consortium name="Ensembl"/>
        </authorList>
    </citation>
    <scope>IDENTIFICATION</scope>
</reference>
<dbReference type="InterPro" id="IPR043504">
    <property type="entry name" value="Peptidase_S1_PA_chymotrypsin"/>
</dbReference>
<dbReference type="SMART" id="SM00020">
    <property type="entry name" value="Tryp_SPc"/>
    <property type="match status" value="1"/>
</dbReference>
<keyword evidence="7" id="KW-1133">Transmembrane helix</keyword>
<keyword evidence="2 6" id="KW-0645">Protease</keyword>
<dbReference type="AlphaFoldDB" id="A0A4W3HLA0"/>
<dbReference type="PROSITE" id="PS00134">
    <property type="entry name" value="TRYPSIN_HIS"/>
    <property type="match status" value="1"/>
</dbReference>
<keyword evidence="4 6" id="KW-0720">Serine protease</keyword>
<sequence length="269" mass="29393">MAQGNLRASVISSSPVLNLIFSLVFLSSLFVLINSALDDRIIGGYFVTPHAIPYQVSLRGLRGHYCSGTLIHPSWVLSAAHCFRSRNMEVVAGEHTLYKSGENEQRFRVVRIIVYPYYDPSTFNHDIMLLKLDGSVVLNAFIQPAVMPTTRHIVASYTMCTVSGWGLTSLSSYRLSNVLKAVKVPIVPRYKCNAASSYAGKVTHNMLCAGSRGKDSCQGDSGGPLVCNGILEGIVSWGISCAHYKYPGIYTKFIPPPHPLLSPASFNFG</sequence>
<evidence type="ECO:0000256" key="6">
    <source>
        <dbReference type="RuleBase" id="RU363034"/>
    </source>
</evidence>
<reference evidence="10" key="2">
    <citation type="journal article" date="2007" name="PLoS Biol.">
        <title>Survey sequencing and comparative analysis of the elephant shark (Callorhinchus milii) genome.</title>
        <authorList>
            <person name="Venkatesh B."/>
            <person name="Kirkness E.F."/>
            <person name="Loh Y.H."/>
            <person name="Halpern A.L."/>
            <person name="Lee A.P."/>
            <person name="Johnson J."/>
            <person name="Dandona N."/>
            <person name="Viswanathan L.D."/>
            <person name="Tay A."/>
            <person name="Venter J.C."/>
            <person name="Strausberg R.L."/>
            <person name="Brenner S."/>
        </authorList>
    </citation>
    <scope>NUCLEOTIDE SEQUENCE [LARGE SCALE GENOMIC DNA]</scope>
</reference>
<feature type="domain" description="Peptidase S1" evidence="8">
    <location>
        <begin position="41"/>
        <end position="269"/>
    </location>
</feature>
<evidence type="ECO:0000313" key="10">
    <source>
        <dbReference type="Proteomes" id="UP000314986"/>
    </source>
</evidence>
<dbReference type="Pfam" id="PF00089">
    <property type="entry name" value="Trypsin"/>
    <property type="match status" value="1"/>
</dbReference>
<dbReference type="GO" id="GO:0005615">
    <property type="term" value="C:extracellular space"/>
    <property type="evidence" value="ECO:0007669"/>
    <property type="project" value="TreeGrafter"/>
</dbReference>
<evidence type="ECO:0000256" key="3">
    <source>
        <dbReference type="ARBA" id="ARBA00022801"/>
    </source>
</evidence>
<evidence type="ECO:0000256" key="5">
    <source>
        <dbReference type="ARBA" id="ARBA00023157"/>
    </source>
</evidence>
<dbReference type="InParanoid" id="A0A4W3HLA0"/>
<evidence type="ECO:0000256" key="7">
    <source>
        <dbReference type="SAM" id="Phobius"/>
    </source>
</evidence>
<evidence type="ECO:0000256" key="2">
    <source>
        <dbReference type="ARBA" id="ARBA00022670"/>
    </source>
</evidence>
<dbReference type="PROSITE" id="PS00135">
    <property type="entry name" value="TRYPSIN_SER"/>
    <property type="match status" value="1"/>
</dbReference>
<dbReference type="PRINTS" id="PR00722">
    <property type="entry name" value="CHYMOTRYPSIN"/>
</dbReference>
<dbReference type="PROSITE" id="PS50240">
    <property type="entry name" value="TRYPSIN_DOM"/>
    <property type="match status" value="1"/>
</dbReference>
<reference evidence="9" key="4">
    <citation type="submission" date="2025-08" db="UniProtKB">
        <authorList>
            <consortium name="Ensembl"/>
        </authorList>
    </citation>
    <scope>IDENTIFICATION</scope>
</reference>
<feature type="transmembrane region" description="Helical" evidence="7">
    <location>
        <begin position="16"/>
        <end position="37"/>
    </location>
</feature>
<keyword evidence="5" id="KW-1015">Disulfide bond</keyword>
<organism evidence="9 10">
    <name type="scientific">Callorhinchus milii</name>
    <name type="common">Ghost shark</name>
    <dbReference type="NCBI Taxonomy" id="7868"/>
    <lineage>
        <taxon>Eukaryota</taxon>
        <taxon>Metazoa</taxon>
        <taxon>Chordata</taxon>
        <taxon>Craniata</taxon>
        <taxon>Vertebrata</taxon>
        <taxon>Chondrichthyes</taxon>
        <taxon>Holocephali</taxon>
        <taxon>Chimaeriformes</taxon>
        <taxon>Callorhinchidae</taxon>
        <taxon>Callorhinchus</taxon>
    </lineage>
</organism>